<comment type="caution">
    <text evidence="10">The sequence shown here is derived from an EMBL/GenBank/DDBJ whole genome shotgun (WGS) entry which is preliminary data.</text>
</comment>
<feature type="domain" description="NB-ARC" evidence="7">
    <location>
        <begin position="166"/>
        <end position="260"/>
    </location>
</feature>
<dbReference type="GO" id="GO:0006952">
    <property type="term" value="P:defense response"/>
    <property type="evidence" value="ECO:0007669"/>
    <property type="project" value="UniProtKB-KW"/>
</dbReference>
<dbReference type="Pfam" id="PF23598">
    <property type="entry name" value="LRR_14"/>
    <property type="match status" value="1"/>
</dbReference>
<evidence type="ECO:0000256" key="1">
    <source>
        <dbReference type="ARBA" id="ARBA00008894"/>
    </source>
</evidence>
<dbReference type="Pfam" id="PF18052">
    <property type="entry name" value="Rx_N"/>
    <property type="match status" value="1"/>
</dbReference>
<keyword evidence="3" id="KW-0677">Repeat</keyword>
<gene>
    <name evidence="10" type="primary">ga08041</name>
    <name evidence="10" type="ORF">PR202_ga08041</name>
</gene>
<reference evidence="10" key="1">
    <citation type="journal article" date="2018" name="DNA Res.">
        <title>Multiple hybrid de novo genome assembly of finger millet, an orphan allotetraploid crop.</title>
        <authorList>
            <person name="Hatakeyama M."/>
            <person name="Aluri S."/>
            <person name="Balachadran M.T."/>
            <person name="Sivarajan S.R."/>
            <person name="Patrignani A."/>
            <person name="Gruter S."/>
            <person name="Poveda L."/>
            <person name="Shimizu-Inatsugi R."/>
            <person name="Baeten J."/>
            <person name="Francoijs K.J."/>
            <person name="Nataraja K.N."/>
            <person name="Reddy Y.A.N."/>
            <person name="Phadnis S."/>
            <person name="Ravikumar R.L."/>
            <person name="Schlapbach R."/>
            <person name="Sreeman S.M."/>
            <person name="Shimizu K.K."/>
        </authorList>
    </citation>
    <scope>NUCLEOTIDE SEQUENCE</scope>
</reference>
<feature type="domain" description="Disease resistance R13L4/SHOC-2-like LRR" evidence="9">
    <location>
        <begin position="265"/>
        <end position="357"/>
    </location>
</feature>
<evidence type="ECO:0000259" key="7">
    <source>
        <dbReference type="Pfam" id="PF00931"/>
    </source>
</evidence>
<dbReference type="EMBL" id="BQKI01000003">
    <property type="protein sequence ID" value="GJM91643.1"/>
    <property type="molecule type" value="Genomic_DNA"/>
</dbReference>
<reference evidence="10" key="2">
    <citation type="submission" date="2021-12" db="EMBL/GenBank/DDBJ databases">
        <title>Resequencing data analysis of finger millet.</title>
        <authorList>
            <person name="Hatakeyama M."/>
            <person name="Aluri S."/>
            <person name="Balachadran M.T."/>
            <person name="Sivarajan S.R."/>
            <person name="Poveda L."/>
            <person name="Shimizu-Inatsugi R."/>
            <person name="Schlapbach R."/>
            <person name="Sreeman S.M."/>
            <person name="Shimizu K.K."/>
        </authorList>
    </citation>
    <scope>NUCLEOTIDE SEQUENCE</scope>
</reference>
<dbReference type="Gene3D" id="1.20.5.4130">
    <property type="match status" value="1"/>
</dbReference>
<dbReference type="InterPro" id="IPR055414">
    <property type="entry name" value="LRR_R13L4/SHOC2-like"/>
</dbReference>
<dbReference type="InterPro" id="IPR032675">
    <property type="entry name" value="LRR_dom_sf"/>
</dbReference>
<dbReference type="SUPFAM" id="SSF52540">
    <property type="entry name" value="P-loop containing nucleoside triphosphate hydrolases"/>
    <property type="match status" value="1"/>
</dbReference>
<sequence length="358" mass="40717">MKGVMVSVATGAMNSVLEKLTTLLGKEFSLLQSGVKHDKLSCMNALLENMADMEVIDPQMKDWRNQVREMAYDIEDCIDVYVLQQRHSGILGFVRDYVQKVMELVGHHGVARQIRELKDRIVEASHRRKRYKLDPEVETRTTSIDPRLPALYVESSDLVGIDVPRENLINFLDDGELSLKVISIVGFGGLGETTLAKEAYKKLSVKFDCHALVSVSQKPDVRKILWSILCQLKNQNYANTNPGDEEYLIDVLWDLLKDKRGHDSVDIPLDSWSAPPHLLQQLDILGCCFQRIPEWMATMVNLFRLSIRIKQVTQEILHTLGNLHSLLDLELKSEAADDAVEMLIVCSSRFNSLKIFRL</sequence>
<keyword evidence="5" id="KW-0611">Plant defense</keyword>
<dbReference type="SUPFAM" id="SSF52058">
    <property type="entry name" value="L domain-like"/>
    <property type="match status" value="1"/>
</dbReference>
<dbReference type="GO" id="GO:0051707">
    <property type="term" value="P:response to other organism"/>
    <property type="evidence" value="ECO:0007669"/>
    <property type="project" value="UniProtKB-ARBA"/>
</dbReference>
<dbReference type="InterPro" id="IPR027417">
    <property type="entry name" value="P-loop_NTPase"/>
</dbReference>
<accession>A0AAV5C1G7</accession>
<dbReference type="PANTHER" id="PTHR19338:SF64">
    <property type="entry name" value="AAA+ ATPASE DOMAIN-CONTAINING PROTEIN"/>
    <property type="match status" value="1"/>
</dbReference>
<dbReference type="Pfam" id="PF00931">
    <property type="entry name" value="NB-ARC"/>
    <property type="match status" value="1"/>
</dbReference>
<dbReference type="GO" id="GO:0043531">
    <property type="term" value="F:ADP binding"/>
    <property type="evidence" value="ECO:0007669"/>
    <property type="project" value="InterPro"/>
</dbReference>
<dbReference type="CDD" id="cd14798">
    <property type="entry name" value="RX-CC_like"/>
    <property type="match status" value="1"/>
</dbReference>
<protein>
    <submittedName>
        <fullName evidence="10">Uncharacterized protein</fullName>
    </submittedName>
</protein>
<dbReference type="PANTHER" id="PTHR19338">
    <property type="entry name" value="TRANSLOCASE OF INNER MITOCHONDRIAL MEMBRANE 13 HOMOLOG"/>
    <property type="match status" value="1"/>
</dbReference>
<keyword evidence="6" id="KW-0175">Coiled coil</keyword>
<dbReference type="Gene3D" id="3.40.50.300">
    <property type="entry name" value="P-loop containing nucleotide triphosphate hydrolases"/>
    <property type="match status" value="1"/>
</dbReference>
<evidence type="ECO:0000259" key="8">
    <source>
        <dbReference type="Pfam" id="PF18052"/>
    </source>
</evidence>
<keyword evidence="4" id="KW-0547">Nucleotide-binding</keyword>
<dbReference type="InterPro" id="IPR002182">
    <property type="entry name" value="NB-ARC"/>
</dbReference>
<evidence type="ECO:0000256" key="3">
    <source>
        <dbReference type="ARBA" id="ARBA00022737"/>
    </source>
</evidence>
<evidence type="ECO:0000256" key="6">
    <source>
        <dbReference type="ARBA" id="ARBA00023054"/>
    </source>
</evidence>
<evidence type="ECO:0000259" key="9">
    <source>
        <dbReference type="Pfam" id="PF23598"/>
    </source>
</evidence>
<organism evidence="10 11">
    <name type="scientific">Eleusine coracana subsp. coracana</name>
    <dbReference type="NCBI Taxonomy" id="191504"/>
    <lineage>
        <taxon>Eukaryota</taxon>
        <taxon>Viridiplantae</taxon>
        <taxon>Streptophyta</taxon>
        <taxon>Embryophyta</taxon>
        <taxon>Tracheophyta</taxon>
        <taxon>Spermatophyta</taxon>
        <taxon>Magnoliopsida</taxon>
        <taxon>Liliopsida</taxon>
        <taxon>Poales</taxon>
        <taxon>Poaceae</taxon>
        <taxon>PACMAD clade</taxon>
        <taxon>Chloridoideae</taxon>
        <taxon>Cynodonteae</taxon>
        <taxon>Eleusininae</taxon>
        <taxon>Eleusine</taxon>
    </lineage>
</organism>
<dbReference type="InterPro" id="IPR041118">
    <property type="entry name" value="Rx_N"/>
</dbReference>
<feature type="domain" description="Disease resistance N-terminal" evidence="8">
    <location>
        <begin position="12"/>
        <end position="88"/>
    </location>
</feature>
<keyword evidence="2" id="KW-0433">Leucine-rich repeat</keyword>
<evidence type="ECO:0000256" key="2">
    <source>
        <dbReference type="ARBA" id="ARBA00022614"/>
    </source>
</evidence>
<evidence type="ECO:0000313" key="10">
    <source>
        <dbReference type="EMBL" id="GJM91643.1"/>
    </source>
</evidence>
<evidence type="ECO:0000313" key="11">
    <source>
        <dbReference type="Proteomes" id="UP001054889"/>
    </source>
</evidence>
<dbReference type="Proteomes" id="UP001054889">
    <property type="component" value="Unassembled WGS sequence"/>
</dbReference>
<evidence type="ECO:0000256" key="4">
    <source>
        <dbReference type="ARBA" id="ARBA00022741"/>
    </source>
</evidence>
<keyword evidence="11" id="KW-1185">Reference proteome</keyword>
<evidence type="ECO:0000256" key="5">
    <source>
        <dbReference type="ARBA" id="ARBA00022821"/>
    </source>
</evidence>
<dbReference type="AlphaFoldDB" id="A0AAV5C1G7"/>
<proteinExistence type="inferred from homology"/>
<name>A0AAV5C1G7_ELECO</name>
<dbReference type="Gene3D" id="3.80.10.10">
    <property type="entry name" value="Ribonuclease Inhibitor"/>
    <property type="match status" value="1"/>
</dbReference>
<comment type="similarity">
    <text evidence="1">Belongs to the disease resistance NB-LRR family.</text>
</comment>
<dbReference type="InterPro" id="IPR038005">
    <property type="entry name" value="RX-like_CC"/>
</dbReference>